<evidence type="ECO:0000256" key="1">
    <source>
        <dbReference type="SAM" id="Phobius"/>
    </source>
</evidence>
<proteinExistence type="predicted"/>
<dbReference type="AlphaFoldDB" id="A0A5C3MK43"/>
<keyword evidence="1" id="KW-1133">Transmembrane helix</keyword>
<keyword evidence="3" id="KW-1185">Reference proteome</keyword>
<gene>
    <name evidence="2" type="ORF">BDQ12DRAFT_674035</name>
</gene>
<sequence>MLVSSTEPAIVRASLIMSGCSLIQEPLLPGRPRSLRSRYTRRYRKSLLQKSSDSRAADFDALAIIWLAFSFVVGLPIAFADSRGRGFLRAWVLD</sequence>
<keyword evidence="1" id="KW-0472">Membrane</keyword>
<evidence type="ECO:0000313" key="2">
    <source>
        <dbReference type="EMBL" id="TFK45055.1"/>
    </source>
</evidence>
<dbReference type="OrthoDB" id="3359595at2759"/>
<organism evidence="2 3">
    <name type="scientific">Crucibulum laeve</name>
    <dbReference type="NCBI Taxonomy" id="68775"/>
    <lineage>
        <taxon>Eukaryota</taxon>
        <taxon>Fungi</taxon>
        <taxon>Dikarya</taxon>
        <taxon>Basidiomycota</taxon>
        <taxon>Agaricomycotina</taxon>
        <taxon>Agaricomycetes</taxon>
        <taxon>Agaricomycetidae</taxon>
        <taxon>Agaricales</taxon>
        <taxon>Agaricineae</taxon>
        <taxon>Nidulariaceae</taxon>
        <taxon>Crucibulum</taxon>
    </lineage>
</organism>
<accession>A0A5C3MK43</accession>
<reference evidence="2 3" key="1">
    <citation type="journal article" date="2019" name="Nat. Ecol. Evol.">
        <title>Megaphylogeny resolves global patterns of mushroom evolution.</title>
        <authorList>
            <person name="Varga T."/>
            <person name="Krizsan K."/>
            <person name="Foldi C."/>
            <person name="Dima B."/>
            <person name="Sanchez-Garcia M."/>
            <person name="Sanchez-Ramirez S."/>
            <person name="Szollosi G.J."/>
            <person name="Szarkandi J.G."/>
            <person name="Papp V."/>
            <person name="Albert L."/>
            <person name="Andreopoulos W."/>
            <person name="Angelini C."/>
            <person name="Antonin V."/>
            <person name="Barry K.W."/>
            <person name="Bougher N.L."/>
            <person name="Buchanan P."/>
            <person name="Buyck B."/>
            <person name="Bense V."/>
            <person name="Catcheside P."/>
            <person name="Chovatia M."/>
            <person name="Cooper J."/>
            <person name="Damon W."/>
            <person name="Desjardin D."/>
            <person name="Finy P."/>
            <person name="Geml J."/>
            <person name="Haridas S."/>
            <person name="Hughes K."/>
            <person name="Justo A."/>
            <person name="Karasinski D."/>
            <person name="Kautmanova I."/>
            <person name="Kiss B."/>
            <person name="Kocsube S."/>
            <person name="Kotiranta H."/>
            <person name="LaButti K.M."/>
            <person name="Lechner B.E."/>
            <person name="Liimatainen K."/>
            <person name="Lipzen A."/>
            <person name="Lukacs Z."/>
            <person name="Mihaltcheva S."/>
            <person name="Morgado L.N."/>
            <person name="Niskanen T."/>
            <person name="Noordeloos M.E."/>
            <person name="Ohm R.A."/>
            <person name="Ortiz-Santana B."/>
            <person name="Ovrebo C."/>
            <person name="Racz N."/>
            <person name="Riley R."/>
            <person name="Savchenko A."/>
            <person name="Shiryaev A."/>
            <person name="Soop K."/>
            <person name="Spirin V."/>
            <person name="Szebenyi C."/>
            <person name="Tomsovsky M."/>
            <person name="Tulloss R.E."/>
            <person name="Uehling J."/>
            <person name="Grigoriev I.V."/>
            <person name="Vagvolgyi C."/>
            <person name="Papp T."/>
            <person name="Martin F.M."/>
            <person name="Miettinen O."/>
            <person name="Hibbett D.S."/>
            <person name="Nagy L.G."/>
        </authorList>
    </citation>
    <scope>NUCLEOTIDE SEQUENCE [LARGE SCALE GENOMIC DNA]</scope>
    <source>
        <strain evidence="2 3">CBS 166.37</strain>
    </source>
</reference>
<name>A0A5C3MK43_9AGAR</name>
<dbReference type="Proteomes" id="UP000308652">
    <property type="component" value="Unassembled WGS sequence"/>
</dbReference>
<protein>
    <submittedName>
        <fullName evidence="2">Uncharacterized protein</fullName>
    </submittedName>
</protein>
<evidence type="ECO:0000313" key="3">
    <source>
        <dbReference type="Proteomes" id="UP000308652"/>
    </source>
</evidence>
<keyword evidence="1" id="KW-0812">Transmembrane</keyword>
<dbReference type="EMBL" id="ML213590">
    <property type="protein sequence ID" value="TFK45055.1"/>
    <property type="molecule type" value="Genomic_DNA"/>
</dbReference>
<feature type="transmembrane region" description="Helical" evidence="1">
    <location>
        <begin position="61"/>
        <end position="80"/>
    </location>
</feature>